<dbReference type="PANTHER" id="PTHR33116">
    <property type="entry name" value="REVERSE TRANSCRIPTASE ZINC-BINDING DOMAIN-CONTAINING PROTEIN-RELATED-RELATED"/>
    <property type="match status" value="1"/>
</dbReference>
<organism evidence="2">
    <name type="scientific">Nicotiana tabacum</name>
    <name type="common">Common tobacco</name>
    <dbReference type="NCBI Taxonomy" id="4097"/>
    <lineage>
        <taxon>Eukaryota</taxon>
        <taxon>Viridiplantae</taxon>
        <taxon>Streptophyta</taxon>
        <taxon>Embryophyta</taxon>
        <taxon>Tracheophyta</taxon>
        <taxon>Spermatophyta</taxon>
        <taxon>Magnoliopsida</taxon>
        <taxon>eudicotyledons</taxon>
        <taxon>Gunneridae</taxon>
        <taxon>Pentapetalae</taxon>
        <taxon>asterids</taxon>
        <taxon>lamiids</taxon>
        <taxon>Solanales</taxon>
        <taxon>Solanaceae</taxon>
        <taxon>Nicotianoideae</taxon>
        <taxon>Nicotianeae</taxon>
        <taxon>Nicotiana</taxon>
    </lineage>
</organism>
<dbReference type="Pfam" id="PF13966">
    <property type="entry name" value="zf-RVT"/>
    <property type="match status" value="1"/>
</dbReference>
<name>A0A1S3YB38_TOBAC</name>
<dbReference type="KEGG" id="nta:107774455"/>
<dbReference type="PaxDb" id="4097-A0A1S3YB38"/>
<proteinExistence type="predicted"/>
<reference evidence="2" key="1">
    <citation type="submission" date="2025-08" db="UniProtKB">
        <authorList>
            <consortium name="RefSeq"/>
        </authorList>
    </citation>
    <scope>IDENTIFICATION</scope>
</reference>
<dbReference type="AlphaFoldDB" id="A0A1S3YB38"/>
<dbReference type="OrthoDB" id="1937542at2759"/>
<sequence length="217" mass="25282">MDYLSRLLKRLKNKSELKYHPRCKKLQEVQLGFADDLLLFCRGDLSSVKCLFACFQQFSQASGLVANVSKSSLYFGGVNTTEQQQIIDLMGFSKGYTEQDMQELESFSIKAIYKKLLGEHPKVEWRRLVCNNKGSPRWIFNMRLTAHGRLYTKDRLTNWGMIEDQTYPLCDEAPETTNHLFFQCSTSAAIWNKILRWKGIGRQAQPWEEELQWAIVH</sequence>
<dbReference type="RefSeq" id="XP_016449466.1">
    <property type="nucleotide sequence ID" value="XM_016593980.1"/>
</dbReference>
<feature type="domain" description="Reverse transcriptase zinc-binding" evidence="1">
    <location>
        <begin position="107"/>
        <end position="191"/>
    </location>
</feature>
<dbReference type="InterPro" id="IPR026960">
    <property type="entry name" value="RVT-Znf"/>
</dbReference>
<dbReference type="PANTHER" id="PTHR33116:SF66">
    <property type="entry name" value="REVERSE TRANSCRIPTASE ZINC-BINDING DOMAIN-CONTAINING PROTEIN"/>
    <property type="match status" value="1"/>
</dbReference>
<evidence type="ECO:0000259" key="1">
    <source>
        <dbReference type="Pfam" id="PF13966"/>
    </source>
</evidence>
<evidence type="ECO:0000313" key="2">
    <source>
        <dbReference type="RefSeq" id="XP_016449466.1"/>
    </source>
</evidence>
<gene>
    <name evidence="2" type="primary">LOC107774455</name>
</gene>
<accession>A0A1S3YB38</accession>
<protein>
    <recommendedName>
        <fullName evidence="1">Reverse transcriptase zinc-binding domain-containing protein</fullName>
    </recommendedName>
</protein>